<dbReference type="PANTHER" id="PTHR43095:SF5">
    <property type="entry name" value="XYLULOSE KINASE"/>
    <property type="match status" value="1"/>
</dbReference>
<gene>
    <name evidence="6" type="ORF">ACFSBK_02500</name>
</gene>
<dbReference type="Proteomes" id="UP001597285">
    <property type="component" value="Unassembled WGS sequence"/>
</dbReference>
<dbReference type="Pfam" id="PF00370">
    <property type="entry name" value="FGGY_N"/>
    <property type="match status" value="1"/>
</dbReference>
<evidence type="ECO:0000313" key="6">
    <source>
        <dbReference type="EMBL" id="MFD1798729.1"/>
    </source>
</evidence>
<comment type="similarity">
    <text evidence="1">Belongs to the FGGY kinase family.</text>
</comment>
<protein>
    <submittedName>
        <fullName evidence="6">FGGY-family carbohydrate kinase</fullName>
        <ecNumber evidence="6">2.7.1.-</ecNumber>
    </submittedName>
</protein>
<feature type="domain" description="Carbohydrate kinase FGGY C-terminal" evidence="5">
    <location>
        <begin position="261"/>
        <end position="453"/>
    </location>
</feature>
<evidence type="ECO:0000256" key="1">
    <source>
        <dbReference type="ARBA" id="ARBA00009156"/>
    </source>
</evidence>
<dbReference type="PANTHER" id="PTHR43095">
    <property type="entry name" value="SUGAR KINASE"/>
    <property type="match status" value="1"/>
</dbReference>
<dbReference type="InterPro" id="IPR018484">
    <property type="entry name" value="FGGY_N"/>
</dbReference>
<keyword evidence="7" id="KW-1185">Reference proteome</keyword>
<dbReference type="Pfam" id="PF02782">
    <property type="entry name" value="FGGY_C"/>
    <property type="match status" value="1"/>
</dbReference>
<dbReference type="EC" id="2.7.1.-" evidence="6"/>
<dbReference type="InterPro" id="IPR050406">
    <property type="entry name" value="FGGY_Carb_Kinase"/>
</dbReference>
<keyword evidence="2 6" id="KW-0808">Transferase</keyword>
<evidence type="ECO:0000256" key="3">
    <source>
        <dbReference type="ARBA" id="ARBA00022777"/>
    </source>
</evidence>
<keyword evidence="3 6" id="KW-0418">Kinase</keyword>
<organism evidence="6 7">
    <name type="scientific">Carnobacterium antarcticum</name>
    <dbReference type="NCBI Taxonomy" id="2126436"/>
    <lineage>
        <taxon>Bacteria</taxon>
        <taxon>Bacillati</taxon>
        <taxon>Bacillota</taxon>
        <taxon>Bacilli</taxon>
        <taxon>Lactobacillales</taxon>
        <taxon>Carnobacteriaceae</taxon>
        <taxon>Carnobacterium</taxon>
    </lineage>
</organism>
<dbReference type="RefSeq" id="WP_058919137.1">
    <property type="nucleotide sequence ID" value="NZ_JBHSQC010000015.1"/>
</dbReference>
<dbReference type="GO" id="GO:0016301">
    <property type="term" value="F:kinase activity"/>
    <property type="evidence" value="ECO:0007669"/>
    <property type="project" value="UniProtKB-KW"/>
</dbReference>
<dbReference type="InterPro" id="IPR043129">
    <property type="entry name" value="ATPase_NBD"/>
</dbReference>
<dbReference type="SUPFAM" id="SSF53067">
    <property type="entry name" value="Actin-like ATPase domain"/>
    <property type="match status" value="2"/>
</dbReference>
<dbReference type="Gene3D" id="3.30.420.40">
    <property type="match status" value="2"/>
</dbReference>
<dbReference type="CDD" id="cd07804">
    <property type="entry name" value="ASKHA_NBD_FGGY_RrXK-like"/>
    <property type="match status" value="1"/>
</dbReference>
<dbReference type="InterPro" id="IPR018485">
    <property type="entry name" value="FGGY_C"/>
</dbReference>
<dbReference type="InterPro" id="IPR000577">
    <property type="entry name" value="Carb_kinase_FGGY"/>
</dbReference>
<comment type="caution">
    <text evidence="6">The sequence shown here is derived from an EMBL/GenBank/DDBJ whole genome shotgun (WGS) entry which is preliminary data.</text>
</comment>
<evidence type="ECO:0000259" key="5">
    <source>
        <dbReference type="Pfam" id="PF02782"/>
    </source>
</evidence>
<proteinExistence type="inferred from homology"/>
<evidence type="ECO:0000313" key="7">
    <source>
        <dbReference type="Proteomes" id="UP001597285"/>
    </source>
</evidence>
<feature type="domain" description="Carbohydrate kinase FGGY N-terminal" evidence="4">
    <location>
        <begin position="3"/>
        <end position="250"/>
    </location>
</feature>
<evidence type="ECO:0000256" key="2">
    <source>
        <dbReference type="ARBA" id="ARBA00022679"/>
    </source>
</evidence>
<dbReference type="PIRSF" id="PIRSF000538">
    <property type="entry name" value="GlpK"/>
    <property type="match status" value="1"/>
</dbReference>
<sequence length="510" mass="56397">MNYLIGTDIGTSGTKSILMDTKGNLLAQDLIEYDVLTPKALWAEQWPDVWSEAVKKTIRNVVLKANVDSKNVKGIGISGLYGGSGIPLDKEMKPVRPCLIWMDRRATKETEWVAETIGKERLQKITANGVDPYYGFTKMLWIKNNEPENWEKIDLFLPPNHYAIYELTGEIAIDYSSAGNIGGIFDMNAHTWSEELMQDMGIPLEMMPQRLVDSTEIVGGLTSEIAAELGLEPDTPVISGGVDAGAANIGMGIFEPGVYAAAIGTSMCAALVEEEVIKNQDLIVWPYPYNSKKLSYNFSGGATAGGITKWFRDNFAQLEMEVEKNGGTNAYELLNRGAEKIPAGSEGLIVLPYFMGERSPVWNQDAKGTIFGLSLAHTKAHIYRAFMEAVAYSLRHTIESVGRDLGEYIIIAGGVTKSALWKQIFADVTGYPIVTPINDTEANLGDVMMAGIATGEVGIEDVKKWQVLNEKIMPNPDNKRLYDEYYGLYRKLYTDLEEDMSILSDLADRY</sequence>
<dbReference type="EMBL" id="JBHUFF010000008">
    <property type="protein sequence ID" value="MFD1798729.1"/>
    <property type="molecule type" value="Genomic_DNA"/>
</dbReference>
<evidence type="ECO:0000259" key="4">
    <source>
        <dbReference type="Pfam" id="PF00370"/>
    </source>
</evidence>
<accession>A0ABW4NKG3</accession>
<name>A0ABW4NKG3_9LACT</name>
<reference evidence="7" key="1">
    <citation type="journal article" date="2019" name="Int. J. Syst. Evol. Microbiol.">
        <title>The Global Catalogue of Microorganisms (GCM) 10K type strain sequencing project: providing services to taxonomists for standard genome sequencing and annotation.</title>
        <authorList>
            <consortium name="The Broad Institute Genomics Platform"/>
            <consortium name="The Broad Institute Genome Sequencing Center for Infectious Disease"/>
            <person name="Wu L."/>
            <person name="Ma J."/>
        </authorList>
    </citation>
    <scope>NUCLEOTIDE SEQUENCE [LARGE SCALE GENOMIC DNA]</scope>
    <source>
        <strain evidence="7">KCTC 42143</strain>
    </source>
</reference>